<gene>
    <name evidence="1" type="ORF">AF72_09395</name>
    <name evidence="2" type="ORF">LPH55_00250</name>
</gene>
<dbReference type="STRING" id="1444770.AF72_09395"/>
<dbReference type="EMBL" id="JAJPPU010000001">
    <property type="protein sequence ID" value="MCD8471939.1"/>
    <property type="molecule type" value="Genomic_DNA"/>
</dbReference>
<dbReference type="PROSITE" id="PS51257">
    <property type="entry name" value="PROKAR_LIPOPROTEIN"/>
    <property type="match status" value="1"/>
</dbReference>
<evidence type="ECO:0000313" key="4">
    <source>
        <dbReference type="Proteomes" id="UP001430701"/>
    </source>
</evidence>
<dbReference type="KEGG" id="xtw:AB672_10265"/>
<dbReference type="eggNOG" id="COG1524">
    <property type="taxonomic scope" value="Bacteria"/>
</dbReference>
<dbReference type="GO" id="GO:0016787">
    <property type="term" value="F:hydrolase activity"/>
    <property type="evidence" value="ECO:0007669"/>
    <property type="project" value="UniProtKB-ARBA"/>
</dbReference>
<dbReference type="OrthoDB" id="9771966at2"/>
<dbReference type="EMBL" id="JDSQ01000015">
    <property type="protein sequence ID" value="EWS77720.1"/>
    <property type="molecule type" value="Genomic_DNA"/>
</dbReference>
<dbReference type="GeneID" id="68901674"/>
<dbReference type="PANTHER" id="PTHR10151">
    <property type="entry name" value="ECTONUCLEOTIDE PYROPHOSPHATASE/PHOSPHODIESTERASE"/>
    <property type="match status" value="1"/>
</dbReference>
<evidence type="ECO:0000313" key="1">
    <source>
        <dbReference type="EMBL" id="EWS77720.1"/>
    </source>
</evidence>
<dbReference type="InterPro" id="IPR017850">
    <property type="entry name" value="Alkaline_phosphatase_core_sf"/>
</dbReference>
<keyword evidence="4" id="KW-1185">Reference proteome</keyword>
<reference evidence="2" key="2">
    <citation type="submission" date="2021-11" db="EMBL/GenBank/DDBJ databases">
        <title>Genome sequence of Xylella taiwanensis PLS432.</title>
        <authorList>
            <person name="Weng L.-W."/>
            <person name="Su C.-C."/>
            <person name="Tsai C.-W."/>
            <person name="Kuo C.-H."/>
        </authorList>
    </citation>
    <scope>NUCLEOTIDE SEQUENCE</scope>
    <source>
        <strain evidence="2">PLS432</strain>
    </source>
</reference>
<dbReference type="SUPFAM" id="SSF53649">
    <property type="entry name" value="Alkaline phosphatase-like"/>
    <property type="match status" value="1"/>
</dbReference>
<accession>Z9JH30</accession>
<dbReference type="Gene3D" id="3.40.720.10">
    <property type="entry name" value="Alkaline Phosphatase, subunit A"/>
    <property type="match status" value="1"/>
</dbReference>
<dbReference type="Proteomes" id="UP000020406">
    <property type="component" value="Unassembled WGS sequence"/>
</dbReference>
<dbReference type="Proteomes" id="UP001430701">
    <property type="component" value="Unassembled WGS sequence"/>
</dbReference>
<dbReference type="AlphaFoldDB" id="Z9JH30"/>
<evidence type="ECO:0000313" key="2">
    <source>
        <dbReference type="EMBL" id="MCD8471939.1"/>
    </source>
</evidence>
<dbReference type="PANTHER" id="PTHR10151:SF120">
    <property type="entry name" value="BIS(5'-ADENOSYL)-TRIPHOSPHATASE"/>
    <property type="match status" value="1"/>
</dbReference>
<evidence type="ECO:0000313" key="3">
    <source>
        <dbReference type="Proteomes" id="UP000020406"/>
    </source>
</evidence>
<dbReference type="InterPro" id="IPR002591">
    <property type="entry name" value="Phosphodiest/P_Trfase"/>
</dbReference>
<protein>
    <submittedName>
        <fullName evidence="2">Ectonucleotide pyrophosphatase/phosphodiesterase</fullName>
    </submittedName>
    <submittedName>
        <fullName evidence="1">Phosphodiesterase-nucleotide pyrophosphatase</fullName>
    </submittedName>
</protein>
<dbReference type="Gene3D" id="3.30.1360.180">
    <property type="match status" value="1"/>
</dbReference>
<dbReference type="RefSeq" id="WP_038271742.1">
    <property type="nucleotide sequence ID" value="NZ_CP053627.1"/>
</dbReference>
<sequence length="433" mass="47522">MMIARLLSILISTLLLAACSIPIRRNMPIVAITATPQHKLLLISIDGLRADALEHGQAPQLARLAADGVRARWMTPSYPALTFPNHYTLVTGLRPDHHGIVHNTMEDPLLGTFEPERHEAISDGRWWGGEPIWVSAEHAGIRSATFFWPGSEASIAGTRPSRWHVYNKRIPLDTRVNQVLRWFNERGPDAPRLVILHFEQVDTAGQGFGPDSPQYAAAVHTIDTVIGRLIDSLRHHGRLADTDVIVVSDHGIAPVPGDHAVPLERIVRVSDVHVVSDGQVLGITPLPGHESQIEAMLLGAHATYDCWRKQAVPAHWHYGTHPRIPTILCQMHEGWDALPAAQIIKRNPLQMRGSSGFDPTLPSMHAVFLAHGPSFIPGTLLNPISNVDVYPLLARLLGIPAAPNDGDPRALLPALRSDNAATGYTYSKRDAQH</sequence>
<dbReference type="Pfam" id="PF01663">
    <property type="entry name" value="Phosphodiest"/>
    <property type="match status" value="1"/>
</dbReference>
<name>Z9JH30_9GAMM</name>
<organism evidence="1 3">
    <name type="scientific">Xylella taiwanensis</name>
    <dbReference type="NCBI Taxonomy" id="1444770"/>
    <lineage>
        <taxon>Bacteria</taxon>
        <taxon>Pseudomonadati</taxon>
        <taxon>Pseudomonadota</taxon>
        <taxon>Gammaproteobacteria</taxon>
        <taxon>Lysobacterales</taxon>
        <taxon>Lysobacteraceae</taxon>
        <taxon>Xylella</taxon>
    </lineage>
</organism>
<reference evidence="1 3" key="1">
    <citation type="journal article" date="2014" name="Genome Announc.">
        <title>Draft Genome Sequence of Xylella fastidiosa Pear Leaf Scorch Strain in Taiwan.</title>
        <authorList>
            <person name="Su C.C."/>
            <person name="Deng W.L."/>
            <person name="Jan F.J."/>
            <person name="Chang C.J."/>
            <person name="Huang H."/>
            <person name="Chen J."/>
        </authorList>
    </citation>
    <scope>NUCLEOTIDE SEQUENCE [LARGE SCALE GENOMIC DNA]</scope>
    <source>
        <strain evidence="1 3">PLS229</strain>
    </source>
</reference>
<dbReference type="PATRIC" id="fig|1444770.3.peg.2230"/>
<dbReference type="CDD" id="cd16018">
    <property type="entry name" value="Enpp"/>
    <property type="match status" value="1"/>
</dbReference>
<proteinExistence type="predicted"/>
<comment type="caution">
    <text evidence="1">The sequence shown here is derived from an EMBL/GenBank/DDBJ whole genome shotgun (WGS) entry which is preliminary data.</text>
</comment>